<evidence type="ECO:0008006" key="3">
    <source>
        <dbReference type="Google" id="ProtNLM"/>
    </source>
</evidence>
<proteinExistence type="predicted"/>
<sequence>MNLKRDDIPSIKYYNILKNILQYDMIDEYIDSNKQQEVYTWSVNLINTLSSYLDQYISYGNNMIQKNIDNIINTSLMYNTCDDNSRRSDEKDISVMINRNQIHELCEDVTCIGKSTHQINISTECQKIKGYIEEKMRQLKIIYEASYNTYTDILIYNKFNNFDLIKCTIDKIKCNSKENSNIAEAQNALG</sequence>
<name>A0A1A8WIC0_PLAOA</name>
<protein>
    <recommendedName>
        <fullName evidence="3">PIR Superfamily Protein</fullName>
    </recommendedName>
</protein>
<dbReference type="AlphaFoldDB" id="A0A1A8WIC0"/>
<dbReference type="Proteomes" id="UP000078560">
    <property type="component" value="Unassembled WGS sequence"/>
</dbReference>
<reference evidence="2" key="1">
    <citation type="submission" date="2016-05" db="EMBL/GenBank/DDBJ databases">
        <authorList>
            <person name="Naeem Raeece"/>
        </authorList>
    </citation>
    <scope>NUCLEOTIDE SEQUENCE [LARGE SCALE GENOMIC DNA]</scope>
</reference>
<organism evidence="1 2">
    <name type="scientific">Plasmodium ovale curtisi</name>
    <dbReference type="NCBI Taxonomy" id="864141"/>
    <lineage>
        <taxon>Eukaryota</taxon>
        <taxon>Sar</taxon>
        <taxon>Alveolata</taxon>
        <taxon>Apicomplexa</taxon>
        <taxon>Aconoidasida</taxon>
        <taxon>Haemosporida</taxon>
        <taxon>Plasmodiidae</taxon>
        <taxon>Plasmodium</taxon>
        <taxon>Plasmodium (Plasmodium)</taxon>
    </lineage>
</organism>
<evidence type="ECO:0000313" key="1">
    <source>
        <dbReference type="EMBL" id="SBS91870.1"/>
    </source>
</evidence>
<gene>
    <name evidence="1" type="ORF">POVCU2_0070540</name>
</gene>
<dbReference type="EMBL" id="FLQU01001179">
    <property type="protein sequence ID" value="SBS91870.1"/>
    <property type="molecule type" value="Genomic_DNA"/>
</dbReference>
<evidence type="ECO:0000313" key="2">
    <source>
        <dbReference type="Proteomes" id="UP000078560"/>
    </source>
</evidence>
<accession>A0A1A8WIC0</accession>